<sequence>MINEIKTIVHNYLNSAALCCLLTGTVTRDGIRISDKLILPDELILGNLKSSLIIGQRVRLLRNHGGQQFYVLEVITE</sequence>
<reference evidence="1" key="1">
    <citation type="submission" date="2019-08" db="EMBL/GenBank/DDBJ databases">
        <title>Genome sequence of Clostridiales bacterium MT110.</title>
        <authorList>
            <person name="Cao J."/>
        </authorList>
    </citation>
    <scope>NUCLEOTIDE SEQUENCE</scope>
    <source>
        <strain evidence="1">MT110</strain>
    </source>
</reference>
<keyword evidence="1" id="KW-0547">Nucleotide-binding</keyword>
<keyword evidence="2" id="KW-1185">Reference proteome</keyword>
<keyword evidence="1" id="KW-0067">ATP-binding</keyword>
<keyword evidence="1" id="KW-0347">Helicase</keyword>
<dbReference type="EMBL" id="CP042469">
    <property type="protein sequence ID" value="QOX63668.1"/>
    <property type="molecule type" value="Genomic_DNA"/>
</dbReference>
<organism evidence="1 2">
    <name type="scientific">Anoxybacterium hadale</name>
    <dbReference type="NCBI Taxonomy" id="3408580"/>
    <lineage>
        <taxon>Bacteria</taxon>
        <taxon>Bacillati</taxon>
        <taxon>Bacillota</taxon>
        <taxon>Clostridia</taxon>
        <taxon>Peptostreptococcales</taxon>
        <taxon>Anaerovoracaceae</taxon>
        <taxon>Anoxybacterium</taxon>
    </lineage>
</organism>
<accession>A0ACD1AAW5</accession>
<gene>
    <name evidence="1" type="ORF">FRZ06_10050</name>
</gene>
<keyword evidence="1" id="KW-0378">Hydrolase</keyword>
<name>A0ACD1AAW5_9FIRM</name>
<protein>
    <submittedName>
        <fullName evidence="1">DNA helicase</fullName>
    </submittedName>
</protein>
<evidence type="ECO:0000313" key="2">
    <source>
        <dbReference type="Proteomes" id="UP000594014"/>
    </source>
</evidence>
<dbReference type="Proteomes" id="UP000594014">
    <property type="component" value="Chromosome"/>
</dbReference>
<proteinExistence type="predicted"/>
<evidence type="ECO:0000313" key="1">
    <source>
        <dbReference type="EMBL" id="QOX63668.1"/>
    </source>
</evidence>